<accession>A0A1I8IA55</accession>
<dbReference type="WBParaSite" id="maker-uti_cns_0010794-snap-gene-0.3-mRNA-1">
    <property type="protein sequence ID" value="maker-uti_cns_0010794-snap-gene-0.3-mRNA-1"/>
    <property type="gene ID" value="maker-uti_cns_0010794-snap-gene-0.3"/>
</dbReference>
<keyword evidence="3" id="KW-0808">Transferase</keyword>
<protein>
    <recommendedName>
        <fullName evidence="1">glutathione gamma-glutamylcysteinyltransferase</fullName>
        <ecNumber evidence="1">2.3.2.15</ecNumber>
    </recommendedName>
</protein>
<evidence type="ECO:0000313" key="7">
    <source>
        <dbReference type="WBParaSite" id="maker-uti_cns_0010794-snap-gene-0.3-mRNA-1"/>
    </source>
</evidence>
<dbReference type="GO" id="GO:0046872">
    <property type="term" value="F:metal ion binding"/>
    <property type="evidence" value="ECO:0007669"/>
    <property type="project" value="UniProtKB-KW"/>
</dbReference>
<dbReference type="EC" id="2.3.2.15" evidence="1"/>
<dbReference type="GO" id="GO:0010038">
    <property type="term" value="P:response to metal ion"/>
    <property type="evidence" value="ECO:0007669"/>
    <property type="project" value="InterPro"/>
</dbReference>
<reference evidence="7" key="1">
    <citation type="submission" date="2016-11" db="UniProtKB">
        <authorList>
            <consortium name="WormBaseParasite"/>
        </authorList>
    </citation>
    <scope>IDENTIFICATION</scope>
</reference>
<evidence type="ECO:0000256" key="4">
    <source>
        <dbReference type="ARBA" id="ARBA00022723"/>
    </source>
</evidence>
<proteinExistence type="predicted"/>
<dbReference type="InterPro" id="IPR038765">
    <property type="entry name" value="Papain-like_cys_pep_sf"/>
</dbReference>
<dbReference type="InterPro" id="IPR038156">
    <property type="entry name" value="PCS_N_sf"/>
</dbReference>
<sequence>HFQSSDRLLVTFLDSDEGRRRLLEVSPIRPATVEGFCKKLRCASCGMASISLVMRAQTGDQVTYAEDFIYDRLSDIKPLADLDQRGMTADDVAACLLRLGAASSVRRPGSADELRDLALTRLAQESSSIIANFHLKSLGFPSEWGHLSPVAAYHRDSDSLLIMDNDPKPNDPFWVTMQDLYESMRPADPESGLPRGLILAEF</sequence>
<dbReference type="GO" id="GO:0046938">
    <property type="term" value="P:phytochelatin biosynthetic process"/>
    <property type="evidence" value="ECO:0007669"/>
    <property type="project" value="InterPro"/>
</dbReference>
<evidence type="ECO:0000256" key="2">
    <source>
        <dbReference type="ARBA" id="ARBA00022539"/>
    </source>
</evidence>
<dbReference type="InterPro" id="IPR040409">
    <property type="entry name" value="PCS-like"/>
</dbReference>
<dbReference type="Pfam" id="PF05023">
    <property type="entry name" value="Phytochelatin"/>
    <property type="match status" value="1"/>
</dbReference>
<evidence type="ECO:0000313" key="6">
    <source>
        <dbReference type="Proteomes" id="UP000095280"/>
    </source>
</evidence>
<keyword evidence="4" id="KW-0479">Metal-binding</keyword>
<feature type="domain" description="Peptidase C83" evidence="5">
    <location>
        <begin position="1"/>
        <end position="202"/>
    </location>
</feature>
<name>A0A1I8IA55_9PLAT</name>
<dbReference type="PROSITE" id="PS51443">
    <property type="entry name" value="PCS"/>
    <property type="match status" value="1"/>
</dbReference>
<evidence type="ECO:0000256" key="3">
    <source>
        <dbReference type="ARBA" id="ARBA00022679"/>
    </source>
</evidence>
<dbReference type="SUPFAM" id="SSF54001">
    <property type="entry name" value="Cysteine proteinases"/>
    <property type="match status" value="1"/>
</dbReference>
<organism evidence="6 7">
    <name type="scientific">Macrostomum lignano</name>
    <dbReference type="NCBI Taxonomy" id="282301"/>
    <lineage>
        <taxon>Eukaryota</taxon>
        <taxon>Metazoa</taxon>
        <taxon>Spiralia</taxon>
        <taxon>Lophotrochozoa</taxon>
        <taxon>Platyhelminthes</taxon>
        <taxon>Rhabditophora</taxon>
        <taxon>Macrostomorpha</taxon>
        <taxon>Macrostomida</taxon>
        <taxon>Macrostomidae</taxon>
        <taxon>Macrostomum</taxon>
    </lineage>
</organism>
<dbReference type="GO" id="GO:0016756">
    <property type="term" value="F:glutathione gamma-glutamylcysteinyltransferase activity"/>
    <property type="evidence" value="ECO:0007669"/>
    <property type="project" value="UniProtKB-EC"/>
</dbReference>
<evidence type="ECO:0000256" key="1">
    <source>
        <dbReference type="ARBA" id="ARBA00012468"/>
    </source>
</evidence>
<dbReference type="Proteomes" id="UP000095280">
    <property type="component" value="Unplaced"/>
</dbReference>
<keyword evidence="2" id="KW-0104">Cadmium</keyword>
<dbReference type="PANTHER" id="PTHR33447:SF20">
    <property type="entry name" value="GLUTATHIONE GAMMA-GLUTAMYLCYSTEINYLTRANSFERASE"/>
    <property type="match status" value="1"/>
</dbReference>
<dbReference type="PANTHER" id="PTHR33447">
    <property type="entry name" value="GLUTATHIONE GAMMA-GLUTAMYLCYSTEINYLTRANSFERASE"/>
    <property type="match status" value="1"/>
</dbReference>
<dbReference type="Gene3D" id="3.90.70.30">
    <property type="entry name" value="Phytochelatin synthase, N-terminal domain"/>
    <property type="match status" value="1"/>
</dbReference>
<dbReference type="AlphaFoldDB" id="A0A1I8IA55"/>
<evidence type="ECO:0000259" key="5">
    <source>
        <dbReference type="PROSITE" id="PS51443"/>
    </source>
</evidence>
<dbReference type="InterPro" id="IPR007719">
    <property type="entry name" value="PCS_N"/>
</dbReference>
<keyword evidence="6" id="KW-1185">Reference proteome</keyword>